<dbReference type="GO" id="GO:0030246">
    <property type="term" value="F:carbohydrate binding"/>
    <property type="evidence" value="ECO:0007669"/>
    <property type="project" value="InterPro"/>
</dbReference>
<comment type="similarity">
    <text evidence="10 11">Belongs to the TonB-dependent receptor family.</text>
</comment>
<keyword evidence="7 10" id="KW-0472">Membrane</keyword>
<evidence type="ECO:0000313" key="16">
    <source>
        <dbReference type="Proteomes" id="UP000309016"/>
    </source>
</evidence>
<gene>
    <name evidence="15" type="ORF">FHG64_08775</name>
</gene>
<dbReference type="Proteomes" id="UP000309016">
    <property type="component" value="Chromosome"/>
</dbReference>
<proteinExistence type="inferred from homology"/>
<dbReference type="GO" id="GO:0044718">
    <property type="term" value="P:siderophore transmembrane transport"/>
    <property type="evidence" value="ECO:0007669"/>
    <property type="project" value="TreeGrafter"/>
</dbReference>
<feature type="domain" description="TonB-dependent receptor plug" evidence="14">
    <location>
        <begin position="115"/>
        <end position="219"/>
    </location>
</feature>
<dbReference type="KEGG" id="afla:FHG64_08775"/>
<dbReference type="Gene3D" id="2.40.170.20">
    <property type="entry name" value="TonB-dependent receptor, beta-barrel domain"/>
    <property type="match status" value="1"/>
</dbReference>
<dbReference type="PROSITE" id="PS52016">
    <property type="entry name" value="TONB_DEPENDENT_REC_3"/>
    <property type="match status" value="1"/>
</dbReference>
<keyword evidence="8 15" id="KW-0675">Receptor</keyword>
<evidence type="ECO:0000259" key="14">
    <source>
        <dbReference type="Pfam" id="PF07715"/>
    </source>
</evidence>
<feature type="chain" id="PRO_5022767638" evidence="12">
    <location>
        <begin position="18"/>
        <end position="569"/>
    </location>
</feature>
<dbReference type="InterPro" id="IPR036942">
    <property type="entry name" value="Beta-barrel_TonB_sf"/>
</dbReference>
<feature type="domain" description="TonB-dependent receptor-like beta-barrel" evidence="13">
    <location>
        <begin position="234"/>
        <end position="566"/>
    </location>
</feature>
<keyword evidence="3 10" id="KW-1134">Transmembrane beta strand</keyword>
<dbReference type="InterPro" id="IPR000531">
    <property type="entry name" value="Beta-barrel_TonB"/>
</dbReference>
<dbReference type="GO" id="GO:0015344">
    <property type="term" value="F:siderophore uptake transmembrane transporter activity"/>
    <property type="evidence" value="ECO:0007669"/>
    <property type="project" value="TreeGrafter"/>
</dbReference>
<dbReference type="AlphaFoldDB" id="A0A5B7X340"/>
<dbReference type="InterPro" id="IPR037066">
    <property type="entry name" value="Plug_dom_sf"/>
</dbReference>
<dbReference type="PANTHER" id="PTHR30069">
    <property type="entry name" value="TONB-DEPENDENT OUTER MEMBRANE RECEPTOR"/>
    <property type="match status" value="1"/>
</dbReference>
<dbReference type="InterPro" id="IPR013784">
    <property type="entry name" value="Carb-bd-like_fold"/>
</dbReference>
<dbReference type="OrthoDB" id="9795928at2"/>
<feature type="signal peptide" evidence="12">
    <location>
        <begin position="1"/>
        <end position="17"/>
    </location>
</feature>
<evidence type="ECO:0000256" key="10">
    <source>
        <dbReference type="PROSITE-ProRule" id="PRU01360"/>
    </source>
</evidence>
<dbReference type="InterPro" id="IPR012910">
    <property type="entry name" value="Plug_dom"/>
</dbReference>
<keyword evidence="2 10" id="KW-0813">Transport</keyword>
<evidence type="ECO:0000256" key="1">
    <source>
        <dbReference type="ARBA" id="ARBA00004571"/>
    </source>
</evidence>
<dbReference type="GO" id="GO:0009279">
    <property type="term" value="C:cell outer membrane"/>
    <property type="evidence" value="ECO:0007669"/>
    <property type="project" value="UniProtKB-SubCell"/>
</dbReference>
<evidence type="ECO:0000256" key="6">
    <source>
        <dbReference type="ARBA" id="ARBA00023077"/>
    </source>
</evidence>
<evidence type="ECO:0000313" key="15">
    <source>
        <dbReference type="EMBL" id="QCY69475.1"/>
    </source>
</evidence>
<evidence type="ECO:0000256" key="9">
    <source>
        <dbReference type="ARBA" id="ARBA00023237"/>
    </source>
</evidence>
<sequence length="569" mass="62814">MKTLTVIFFSFFLSATAQNSGIKGIVTTAGEPLDLVHILLDGKNGVMTREDGSYSIENIRPGKYILTASSVGYLKEVREVLVQPDSLLIINFELIPSRDELGEILIIDRRAGLNNKTPYNISSIELKGLKNTGSPGGLMGVLREAPGVYGAELGQGIVKPFIRGLGFTRIVTIYQGNKLKNHQWGADHGLGVNDLGIENVDIIKGPASVLYGSGALGGVLLVNDTESYLQSNSITGSAGATLNTVSNGYRFNASAGKKFRNDLFFATDIAYENHADYRDGNNSIIGNSRFNVKTLRLHAGMNRQRFKNKLSFSYNDQQLGIITDEEMLPGESLATHEWAREMQLPFQKVEDLLLSYNQKTFHSNVETILHLSHHRNTREEIETSFDATDLGLKQSHTFYNARIKFPQGTISHSFGVQGSYLTNHNLSNAQDILIPDANLIETGLYYLAGMDLNSWFLQGALRYDYREVTAIASSPNLVENEFILPGNPGDKELTRIFSGTTASLGATKMLNKNHIFKLNISGGFRAPDLAELFSNGPHPGTSRFEKGNDQFEREQSLQADLSYTLQKKN</sequence>
<dbReference type="InterPro" id="IPR039426">
    <property type="entry name" value="TonB-dep_rcpt-like"/>
</dbReference>
<accession>A0A5B7X340</accession>
<protein>
    <submittedName>
        <fullName evidence="15">TonB-dependent receptor</fullName>
    </submittedName>
</protein>
<evidence type="ECO:0000256" key="11">
    <source>
        <dbReference type="RuleBase" id="RU003357"/>
    </source>
</evidence>
<evidence type="ECO:0000259" key="13">
    <source>
        <dbReference type="Pfam" id="PF00593"/>
    </source>
</evidence>
<evidence type="ECO:0000256" key="5">
    <source>
        <dbReference type="ARBA" id="ARBA00022729"/>
    </source>
</evidence>
<comment type="subcellular location">
    <subcellularLocation>
        <location evidence="1 10">Cell outer membrane</location>
        <topology evidence="1 10">Multi-pass membrane protein</topology>
    </subcellularLocation>
</comment>
<evidence type="ECO:0000256" key="8">
    <source>
        <dbReference type="ARBA" id="ARBA00023170"/>
    </source>
</evidence>
<dbReference type="RefSeq" id="WP_139066042.1">
    <property type="nucleotide sequence ID" value="NZ_CP040812.1"/>
</dbReference>
<keyword evidence="6 11" id="KW-0798">TonB box</keyword>
<dbReference type="Pfam" id="PF13715">
    <property type="entry name" value="CarbopepD_reg_2"/>
    <property type="match status" value="1"/>
</dbReference>
<dbReference type="SUPFAM" id="SSF49452">
    <property type="entry name" value="Starch-binding domain-like"/>
    <property type="match status" value="1"/>
</dbReference>
<dbReference type="Pfam" id="PF00593">
    <property type="entry name" value="TonB_dep_Rec_b-barrel"/>
    <property type="match status" value="1"/>
</dbReference>
<name>A0A5B7X340_9FLAO</name>
<dbReference type="Gene3D" id="2.170.130.10">
    <property type="entry name" value="TonB-dependent receptor, plug domain"/>
    <property type="match status" value="1"/>
</dbReference>
<dbReference type="EMBL" id="CP040812">
    <property type="protein sequence ID" value="QCY69475.1"/>
    <property type="molecule type" value="Genomic_DNA"/>
</dbReference>
<evidence type="ECO:0000256" key="12">
    <source>
        <dbReference type="SAM" id="SignalP"/>
    </source>
</evidence>
<keyword evidence="5 12" id="KW-0732">Signal</keyword>
<dbReference type="Gene3D" id="2.60.40.1120">
    <property type="entry name" value="Carboxypeptidase-like, regulatory domain"/>
    <property type="match status" value="1"/>
</dbReference>
<keyword evidence="16" id="KW-1185">Reference proteome</keyword>
<keyword evidence="9 10" id="KW-0998">Cell outer membrane</keyword>
<organism evidence="15 16">
    <name type="scientific">Antarcticibacterium flavum</name>
    <dbReference type="NCBI Taxonomy" id="2058175"/>
    <lineage>
        <taxon>Bacteria</taxon>
        <taxon>Pseudomonadati</taxon>
        <taxon>Bacteroidota</taxon>
        <taxon>Flavobacteriia</taxon>
        <taxon>Flavobacteriales</taxon>
        <taxon>Flavobacteriaceae</taxon>
        <taxon>Antarcticibacterium</taxon>
    </lineage>
</organism>
<evidence type="ECO:0000256" key="7">
    <source>
        <dbReference type="ARBA" id="ARBA00023136"/>
    </source>
</evidence>
<dbReference type="SUPFAM" id="SSF56935">
    <property type="entry name" value="Porins"/>
    <property type="match status" value="1"/>
</dbReference>
<evidence type="ECO:0000256" key="4">
    <source>
        <dbReference type="ARBA" id="ARBA00022692"/>
    </source>
</evidence>
<evidence type="ECO:0000256" key="3">
    <source>
        <dbReference type="ARBA" id="ARBA00022452"/>
    </source>
</evidence>
<evidence type="ECO:0000256" key="2">
    <source>
        <dbReference type="ARBA" id="ARBA00022448"/>
    </source>
</evidence>
<reference evidence="15 16" key="1">
    <citation type="submission" date="2019-06" db="EMBL/GenBank/DDBJ databases">
        <title>Complete genome sequence of Antarcticibacterium flavum KCTC 52984T from an Antarctic marine sediment.</title>
        <authorList>
            <person name="Lee Y.M."/>
            <person name="Shin S.C."/>
        </authorList>
    </citation>
    <scope>NUCLEOTIDE SEQUENCE [LARGE SCALE GENOMIC DNA]</scope>
    <source>
        <strain evidence="15 16">KCTC 52984</strain>
    </source>
</reference>
<dbReference type="Pfam" id="PF07715">
    <property type="entry name" value="Plug"/>
    <property type="match status" value="1"/>
</dbReference>
<keyword evidence="4 10" id="KW-0812">Transmembrane</keyword>
<dbReference type="PANTHER" id="PTHR30069:SF29">
    <property type="entry name" value="HEMOGLOBIN AND HEMOGLOBIN-HAPTOGLOBIN-BINDING PROTEIN 1-RELATED"/>
    <property type="match status" value="1"/>
</dbReference>